<dbReference type="EMBL" id="PQFF01000063">
    <property type="protein sequence ID" value="RHZ85367.1"/>
    <property type="molecule type" value="Genomic_DNA"/>
</dbReference>
<dbReference type="AlphaFoldDB" id="A0A397JCR6"/>
<evidence type="ECO:0000313" key="2">
    <source>
        <dbReference type="Proteomes" id="UP000266861"/>
    </source>
</evidence>
<sequence length="99" mass="11541">MYQMHLKNLSSRLKRDLELSRGENFLSPPNSFEFTWWEKVDGQKNTEFLVRTRYDKNSNKNNMLSLFIASQNQESAILAFNKMKQFGIDANSGVVNFGQ</sequence>
<dbReference type="Proteomes" id="UP000266861">
    <property type="component" value="Unassembled WGS sequence"/>
</dbReference>
<keyword evidence="2" id="KW-1185">Reference proteome</keyword>
<dbReference type="OrthoDB" id="5464at2759"/>
<gene>
    <name evidence="1" type="ORF">Glove_66g16</name>
</gene>
<comment type="caution">
    <text evidence="1">The sequence shown here is derived from an EMBL/GenBank/DDBJ whole genome shotgun (WGS) entry which is preliminary data.</text>
</comment>
<organism evidence="1 2">
    <name type="scientific">Diversispora epigaea</name>
    <dbReference type="NCBI Taxonomy" id="1348612"/>
    <lineage>
        <taxon>Eukaryota</taxon>
        <taxon>Fungi</taxon>
        <taxon>Fungi incertae sedis</taxon>
        <taxon>Mucoromycota</taxon>
        <taxon>Glomeromycotina</taxon>
        <taxon>Glomeromycetes</taxon>
        <taxon>Diversisporales</taxon>
        <taxon>Diversisporaceae</taxon>
        <taxon>Diversispora</taxon>
    </lineage>
</organism>
<protein>
    <submittedName>
        <fullName evidence="1">Uncharacterized protein</fullName>
    </submittedName>
</protein>
<name>A0A397JCR6_9GLOM</name>
<evidence type="ECO:0000313" key="1">
    <source>
        <dbReference type="EMBL" id="RHZ85367.1"/>
    </source>
</evidence>
<accession>A0A397JCR6</accession>
<reference evidence="1 2" key="1">
    <citation type="submission" date="2018-08" db="EMBL/GenBank/DDBJ databases">
        <title>Genome and evolution of the arbuscular mycorrhizal fungus Diversispora epigaea (formerly Glomus versiforme) and its bacterial endosymbionts.</title>
        <authorList>
            <person name="Sun X."/>
            <person name="Fei Z."/>
            <person name="Harrison M."/>
        </authorList>
    </citation>
    <scope>NUCLEOTIDE SEQUENCE [LARGE SCALE GENOMIC DNA]</scope>
    <source>
        <strain evidence="1 2">IT104</strain>
    </source>
</reference>
<proteinExistence type="predicted"/>